<accession>A0A3P3XIE0</accession>
<dbReference type="GO" id="GO:0006814">
    <property type="term" value="P:sodium ion transport"/>
    <property type="evidence" value="ECO:0007669"/>
    <property type="project" value="UniProtKB-UniRule"/>
</dbReference>
<sequence>MLTSGVLWAIAAALLALLYSLVTSSRIRKIPLANSDIQRISGYIEEGAYAFLTREYRTVAYILPIVALMLLFWNVGIMKLQSISFLIGAILSASAGWFGMSIAVKANSRTAEAAQKGIQPALRVAFSSGSVMGMTVVGLVLLGISGVLGLLLLIPGADSVLGETIFPIVSGFSLGASMMALFARVGGGIYTKAADVGADLVGKVEVGIPEDDHRNPAVIADNVGDNVGDVAGMGADLFESYAGSIIGCMVLGIAVQASPFMQIKLSILPLIAAGTGVIASLIGTLFVHINRSGNAQKALNAGSVGAALISMLLLLPVIRLTIGTERFVSGTHEAGWLGIYFACVIGLAAGTAIGLITEYYTGSDTPPVRKIAKSCTTGAATTIISGLGVGMSSTVFPILVIGLAIGFSNWLAGLYGIGMAGLGMLLTLGIQLSVDAYGPIADNAGGLAEMSEMPPEVRKITDSLDAVGNTTAAIGKGFAIGSALLTSLILIVAFISATGLQPSVMNLTNPHVLIGLFIGAMIPFFFSALAMDAIYQAAFAMIEEVRKQFRSKPGILEGTEEPDYRSCVDISTQTALKSMILPGISAIAAPILAGLIGGPAVLTGLLVGATVSGGLLAIFMSNAGGAWDNAKKLIESRPEGGKGSGDHRAAVVGDTVGDPFKDTAGPSLNILIKLMAIISLVLAPLLKLAWG</sequence>
<feature type="transmembrane region" description="Helical" evidence="9">
    <location>
        <begin position="299"/>
        <end position="322"/>
    </location>
</feature>
<keyword evidence="10" id="KW-0378">Hydrolase</keyword>
<comment type="caution">
    <text evidence="9">Lacks conserved residue(s) required for the propagation of feature annotation.</text>
</comment>
<keyword evidence="3 9" id="KW-0812">Transmembrane</keyword>
<feature type="transmembrane region" description="Helical" evidence="9">
    <location>
        <begin position="378"/>
        <end position="404"/>
    </location>
</feature>
<evidence type="ECO:0000256" key="5">
    <source>
        <dbReference type="ARBA" id="ARBA00022967"/>
    </source>
</evidence>
<evidence type="ECO:0000256" key="6">
    <source>
        <dbReference type="ARBA" id="ARBA00022989"/>
    </source>
</evidence>
<feature type="transmembrane region" description="Helical" evidence="9">
    <location>
        <begin position="241"/>
        <end position="261"/>
    </location>
</feature>
<keyword evidence="9" id="KW-0739">Sodium transport</keyword>
<feature type="transmembrane region" description="Helical" evidence="9">
    <location>
        <begin position="83"/>
        <end position="104"/>
    </location>
</feature>
<proteinExistence type="inferred from homology"/>
<comment type="subcellular location">
    <subcellularLocation>
        <location evidence="9">Cell membrane</location>
        <topology evidence="9">Multi-pass membrane protein</topology>
    </subcellularLocation>
    <subcellularLocation>
        <location evidence="1">Endomembrane system</location>
        <topology evidence="1">Multi-pass membrane protein</topology>
    </subcellularLocation>
</comment>
<dbReference type="GO" id="GO:0004427">
    <property type="term" value="F:inorganic diphosphate phosphatase activity"/>
    <property type="evidence" value="ECO:0007669"/>
    <property type="project" value="UniProtKB-UniRule"/>
</dbReference>
<evidence type="ECO:0000256" key="7">
    <source>
        <dbReference type="ARBA" id="ARBA00023065"/>
    </source>
</evidence>
<name>A0A3P3XIE0_9SPIR</name>
<dbReference type="InterPro" id="IPR004131">
    <property type="entry name" value="PPase-energised_H-pump"/>
</dbReference>
<evidence type="ECO:0000313" key="10">
    <source>
        <dbReference type="EMBL" id="SLM12660.1"/>
    </source>
</evidence>
<dbReference type="EC" id="7.2.3.1" evidence="9"/>
<keyword evidence="9" id="KW-0630">Potassium</keyword>
<keyword evidence="9" id="KW-1003">Cell membrane</keyword>
<dbReference type="GO" id="GO:0030955">
    <property type="term" value="F:potassium ion binding"/>
    <property type="evidence" value="ECO:0007669"/>
    <property type="project" value="UniProtKB-UniRule"/>
</dbReference>
<dbReference type="GO" id="GO:0000287">
    <property type="term" value="F:magnesium ion binding"/>
    <property type="evidence" value="ECO:0007669"/>
    <property type="project" value="UniProtKB-UniRule"/>
</dbReference>
<keyword evidence="9" id="KW-0915">Sodium</keyword>
<comment type="catalytic activity">
    <reaction evidence="9">
        <text>Na(+)(in) + diphosphate + H2O = Na(+)(out) + 2 phosphate + H(+)</text>
        <dbReference type="Rhea" id="RHEA:57884"/>
        <dbReference type="ChEBI" id="CHEBI:15377"/>
        <dbReference type="ChEBI" id="CHEBI:15378"/>
        <dbReference type="ChEBI" id="CHEBI:29101"/>
        <dbReference type="ChEBI" id="CHEBI:33019"/>
        <dbReference type="ChEBI" id="CHEBI:43474"/>
        <dbReference type="EC" id="7.2.3.1"/>
    </reaction>
</comment>
<dbReference type="NCBIfam" id="TIGR01104">
    <property type="entry name" value="V_PPase"/>
    <property type="match status" value="1"/>
</dbReference>
<dbReference type="GO" id="GO:0009678">
    <property type="term" value="F:diphosphate hydrolysis-driven proton transmembrane transporter activity"/>
    <property type="evidence" value="ECO:0007669"/>
    <property type="project" value="UniProtKB-UniRule"/>
</dbReference>
<feature type="transmembrane region" description="Helical" evidence="9">
    <location>
        <begin position="670"/>
        <end position="690"/>
    </location>
</feature>
<keyword evidence="7 9" id="KW-0406">Ion transport</keyword>
<comment type="subunit">
    <text evidence="9">Homodimer.</text>
</comment>
<dbReference type="NCBIfam" id="NF001960">
    <property type="entry name" value="PRK00733.3-5"/>
    <property type="match status" value="1"/>
</dbReference>
<feature type="transmembrane region" description="Helical" evidence="9">
    <location>
        <begin position="6"/>
        <end position="22"/>
    </location>
</feature>
<dbReference type="EMBL" id="FWDM01000019">
    <property type="protein sequence ID" value="SLM12660.1"/>
    <property type="molecule type" value="Genomic_DNA"/>
</dbReference>
<organism evidence="10">
    <name type="scientific">uncultured spirochete</name>
    <dbReference type="NCBI Taxonomy" id="156406"/>
    <lineage>
        <taxon>Bacteria</taxon>
        <taxon>Pseudomonadati</taxon>
        <taxon>Spirochaetota</taxon>
        <taxon>Spirochaetia</taxon>
        <taxon>Spirochaetales</taxon>
        <taxon>environmental samples</taxon>
    </lineage>
</organism>
<dbReference type="Pfam" id="PF03030">
    <property type="entry name" value="H_PPase"/>
    <property type="match status" value="1"/>
</dbReference>
<evidence type="ECO:0000256" key="1">
    <source>
        <dbReference type="ARBA" id="ARBA00004127"/>
    </source>
</evidence>
<gene>
    <name evidence="9 10" type="primary">hppA</name>
    <name evidence="10" type="ORF">SPIROBIBN47_260006</name>
</gene>
<keyword evidence="2 9" id="KW-0813">Transport</keyword>
<evidence type="ECO:0000256" key="4">
    <source>
        <dbReference type="ARBA" id="ARBA00022842"/>
    </source>
</evidence>
<feature type="transmembrane region" description="Helical" evidence="9">
    <location>
        <begin position="410"/>
        <end position="430"/>
    </location>
</feature>
<comment type="function">
    <text evidence="9">Sodium pump that utilizes the energy of pyrophosphate hydrolysis as the driving force for Na(+) movement across the membrane.</text>
</comment>
<comment type="similarity">
    <text evidence="9">Belongs to the H(+)-translocating pyrophosphatase (TC 3.A.10) family. K(+)-stimulated subfamily.</text>
</comment>
<protein>
    <recommendedName>
        <fullName evidence="9">Putative K(+)-stimulated pyrophosphate-energized sodium pump</fullName>
        <ecNumber evidence="9">7.2.3.1</ecNumber>
    </recommendedName>
    <alternativeName>
        <fullName evidence="9">Membrane-bound sodium-translocating pyrophosphatase</fullName>
    </alternativeName>
    <alternativeName>
        <fullName evidence="9">Pyrophosphate-energized inorganic pyrophosphatase</fullName>
        <shortName evidence="9">Na(+)-PPase</shortName>
    </alternativeName>
</protein>
<feature type="site" description="Determinant of potassium dependence" evidence="9">
    <location>
        <position position="472"/>
    </location>
</feature>
<feature type="transmembrane region" description="Helical" evidence="9">
    <location>
        <begin position="267"/>
        <end position="287"/>
    </location>
</feature>
<feature type="transmembrane region" description="Helical" evidence="9">
    <location>
        <begin position="579"/>
        <end position="598"/>
    </location>
</feature>
<dbReference type="PIRSF" id="PIRSF001265">
    <property type="entry name" value="H+-PPase"/>
    <property type="match status" value="1"/>
</dbReference>
<keyword evidence="6 9" id="KW-1133">Transmembrane helix</keyword>
<keyword evidence="5 9" id="KW-1278">Translocase</keyword>
<keyword evidence="8 9" id="KW-0472">Membrane</keyword>
<reference evidence="10" key="1">
    <citation type="submission" date="2017-02" db="EMBL/GenBank/DDBJ databases">
        <authorList>
            <person name="Regsiter A."/>
            <person name="William W."/>
        </authorList>
    </citation>
    <scope>NUCLEOTIDE SEQUENCE</scope>
    <source>
        <strain evidence="10">Bib</strain>
    </source>
</reference>
<dbReference type="AlphaFoldDB" id="A0A3P3XIE0"/>
<feature type="transmembrane region" description="Helical" evidence="9">
    <location>
        <begin position="604"/>
        <end position="627"/>
    </location>
</feature>
<dbReference type="GO" id="GO:0012505">
    <property type="term" value="C:endomembrane system"/>
    <property type="evidence" value="ECO:0007669"/>
    <property type="project" value="UniProtKB-SubCell"/>
</dbReference>
<feature type="transmembrane region" description="Helical" evidence="9">
    <location>
        <begin position="59"/>
        <end position="77"/>
    </location>
</feature>
<feature type="transmembrane region" description="Helical" evidence="9">
    <location>
        <begin position="124"/>
        <end position="153"/>
    </location>
</feature>
<feature type="transmembrane region" description="Helical" evidence="9">
    <location>
        <begin position="512"/>
        <end position="542"/>
    </location>
</feature>
<evidence type="ECO:0000256" key="8">
    <source>
        <dbReference type="ARBA" id="ARBA00023136"/>
    </source>
</evidence>
<dbReference type="PANTHER" id="PTHR31998">
    <property type="entry name" value="K(+)-INSENSITIVE PYROPHOSPHATE-ENERGIZED PROTON PUMP"/>
    <property type="match status" value="1"/>
</dbReference>
<comment type="activity regulation">
    <text evidence="9">Requires K(+) for maximal activity.</text>
</comment>
<evidence type="ECO:0000256" key="9">
    <source>
        <dbReference type="HAMAP-Rule" id="MF_01129"/>
    </source>
</evidence>
<feature type="transmembrane region" description="Helical" evidence="9">
    <location>
        <begin position="334"/>
        <end position="357"/>
    </location>
</feature>
<dbReference type="GO" id="GO:0005886">
    <property type="term" value="C:plasma membrane"/>
    <property type="evidence" value="ECO:0007669"/>
    <property type="project" value="UniProtKB-SubCell"/>
</dbReference>
<feature type="transmembrane region" description="Helical" evidence="9">
    <location>
        <begin position="478"/>
        <end position="500"/>
    </location>
</feature>
<keyword evidence="4 9" id="KW-0460">Magnesium</keyword>
<comment type="cofactor">
    <cofactor evidence="9">
        <name>Mg(2+)</name>
        <dbReference type="ChEBI" id="CHEBI:18420"/>
    </cofactor>
</comment>
<evidence type="ECO:0000256" key="3">
    <source>
        <dbReference type="ARBA" id="ARBA00022692"/>
    </source>
</evidence>
<dbReference type="HAMAP" id="MF_01129">
    <property type="entry name" value="PPase_energized_pump"/>
    <property type="match status" value="1"/>
</dbReference>
<feature type="transmembrane region" description="Helical" evidence="9">
    <location>
        <begin position="165"/>
        <end position="183"/>
    </location>
</feature>
<evidence type="ECO:0000256" key="2">
    <source>
        <dbReference type="ARBA" id="ARBA00022448"/>
    </source>
</evidence>